<gene>
    <name evidence="2" type="ORF">CSIM01_12188</name>
</gene>
<dbReference type="EMBL" id="JFBX01000256">
    <property type="protein sequence ID" value="KXH44035.1"/>
    <property type="molecule type" value="Genomic_DNA"/>
</dbReference>
<keyword evidence="3" id="KW-1185">Reference proteome</keyword>
<protein>
    <submittedName>
        <fullName evidence="2">Histidine permease</fullName>
    </submittedName>
</protein>
<evidence type="ECO:0000313" key="2">
    <source>
        <dbReference type="EMBL" id="KXH44035.1"/>
    </source>
</evidence>
<keyword evidence="1" id="KW-1133">Transmembrane helix</keyword>
<reference evidence="2 3" key="1">
    <citation type="submission" date="2014-02" db="EMBL/GenBank/DDBJ databases">
        <title>The genome sequence of Colletotrichum simmondsii CBS122122.</title>
        <authorList>
            <person name="Baroncelli R."/>
            <person name="Thon M.R."/>
        </authorList>
    </citation>
    <scope>NUCLEOTIDE SEQUENCE [LARGE SCALE GENOMIC DNA]</scope>
    <source>
        <strain evidence="2 3">CBS122122</strain>
    </source>
</reference>
<organism evidence="2 3">
    <name type="scientific">Colletotrichum simmondsii</name>
    <dbReference type="NCBI Taxonomy" id="703756"/>
    <lineage>
        <taxon>Eukaryota</taxon>
        <taxon>Fungi</taxon>
        <taxon>Dikarya</taxon>
        <taxon>Ascomycota</taxon>
        <taxon>Pezizomycotina</taxon>
        <taxon>Sordariomycetes</taxon>
        <taxon>Hypocreomycetidae</taxon>
        <taxon>Glomerellales</taxon>
        <taxon>Glomerellaceae</taxon>
        <taxon>Colletotrichum</taxon>
        <taxon>Colletotrichum acutatum species complex</taxon>
    </lineage>
</organism>
<comment type="caution">
    <text evidence="2">The sequence shown here is derived from an EMBL/GenBank/DDBJ whole genome shotgun (WGS) entry which is preliminary data.</text>
</comment>
<keyword evidence="1" id="KW-0472">Membrane</keyword>
<name>A0A135T7A6_9PEZI</name>
<dbReference type="AlphaFoldDB" id="A0A135T7A6"/>
<feature type="transmembrane region" description="Helical" evidence="1">
    <location>
        <begin position="28"/>
        <end position="51"/>
    </location>
</feature>
<dbReference type="Proteomes" id="UP000070328">
    <property type="component" value="Unassembled WGS sequence"/>
</dbReference>
<sequence>MSSKPQTMRALQLEHLASSIPTRNILSYLYNTLVIFRLKMIWLLALFVALASCSPVLQPLVQERGLTCVGYRGAPAELPAISIDLRGDIEAHVFDGATPTLSQLPLNTWAGSARDHRLEYRAWRSTGRDGIFNVHLEVQVTGYANVFVNFGAQSDRGNGDPGLSRVDNGLAVGSGSNPYPRRSTFSMALGTIHRNINYNLVGNWRL</sequence>
<evidence type="ECO:0000313" key="3">
    <source>
        <dbReference type="Proteomes" id="UP000070328"/>
    </source>
</evidence>
<proteinExistence type="predicted"/>
<accession>A0A135T7A6</accession>
<evidence type="ECO:0000256" key="1">
    <source>
        <dbReference type="SAM" id="Phobius"/>
    </source>
</evidence>
<keyword evidence="1" id="KW-0812">Transmembrane</keyword>
<dbReference type="OrthoDB" id="4806096at2759"/>